<accession>A0A1I7VC80</accession>
<reference evidence="3 4" key="2">
    <citation type="submission" date="2016-11" db="UniProtKB">
        <authorList>
            <consortium name="WormBaseParasite"/>
        </authorList>
    </citation>
    <scope>IDENTIFICATION</scope>
</reference>
<dbReference type="GeneID" id="9948816"/>
<dbReference type="EMBL" id="JH712944">
    <property type="protein sequence ID" value="EFO17138.1"/>
    <property type="molecule type" value="Genomic_DNA"/>
</dbReference>
<dbReference type="Proteomes" id="UP000095285">
    <property type="component" value="Unassembled WGS sequence"/>
</dbReference>
<reference evidence="1 2" key="1">
    <citation type="submission" date="2012-04" db="EMBL/GenBank/DDBJ databases">
        <title>The Genome Sequence of Loa loa.</title>
        <authorList>
            <consortium name="The Broad Institute Genome Sequencing Platform"/>
            <consortium name="Broad Institute Genome Sequencing Center for Infectious Disease"/>
            <person name="Nutman T.B."/>
            <person name="Fink D.L."/>
            <person name="Russ C."/>
            <person name="Young S."/>
            <person name="Zeng Q."/>
            <person name="Gargeya S."/>
            <person name="Alvarado L."/>
            <person name="Berlin A."/>
            <person name="Chapman S.B."/>
            <person name="Chen Z."/>
            <person name="Freedman E."/>
            <person name="Gellesch M."/>
            <person name="Goldberg J."/>
            <person name="Griggs A."/>
            <person name="Gujja S."/>
            <person name="Heilman E.R."/>
            <person name="Heiman D."/>
            <person name="Howarth C."/>
            <person name="Mehta T."/>
            <person name="Neiman D."/>
            <person name="Pearson M."/>
            <person name="Roberts A."/>
            <person name="Saif S."/>
            <person name="Shea T."/>
            <person name="Shenoy N."/>
            <person name="Sisk P."/>
            <person name="Stolte C."/>
            <person name="Sykes S."/>
            <person name="White J."/>
            <person name="Yandava C."/>
            <person name="Haas B."/>
            <person name="Henn M.R."/>
            <person name="Nusbaum C."/>
            <person name="Birren B."/>
        </authorList>
    </citation>
    <scope>NUCLEOTIDE SEQUENCE [LARGE SCALE GENOMIC DNA]</scope>
</reference>
<dbReference type="eggNOG" id="ENOG502SDMH">
    <property type="taxonomic scope" value="Eukaryota"/>
</dbReference>
<dbReference type="OrthoDB" id="5845545at2759"/>
<proteinExistence type="predicted"/>
<accession>A0A1S0TPB5</accession>
<gene>
    <name evidence="1 3 4" type="ORF">LOAG_11362</name>
</gene>
<dbReference type="OMA" id="DNYDNCT"/>
<dbReference type="WBParaSite" id="EN70_12158">
    <property type="protein sequence ID" value="EN70_12158"/>
    <property type="gene ID" value="EN70_12158"/>
</dbReference>
<evidence type="ECO:0000313" key="4">
    <source>
        <dbReference type="WBParaSite" id="EN70_12158"/>
    </source>
</evidence>
<sequence length="86" mass="9352">MVCVPCILLPILLAIYIKFIQPVVFRLLPESWRTTFDAVLYPTCPVPSAPAQNVAAAADKAPDVQGEDVQKADDCGMCTDSNKKDN</sequence>
<dbReference type="CTD" id="9948816"/>
<dbReference type="KEGG" id="loa:LOAG_11362"/>
<evidence type="ECO:0000313" key="3">
    <source>
        <dbReference type="WBParaSite" id="EN70_12092"/>
    </source>
</evidence>
<keyword evidence="2" id="KW-1185">Reference proteome</keyword>
<evidence type="ECO:0000313" key="1">
    <source>
        <dbReference type="EMBL" id="EFO17138.1"/>
    </source>
</evidence>
<dbReference type="RefSeq" id="XP_003146931.1">
    <property type="nucleotide sequence ID" value="XM_003146883.2"/>
</dbReference>
<organism evidence="2 4">
    <name type="scientific">Loa loa</name>
    <name type="common">Eye worm</name>
    <name type="synonym">Filaria loa</name>
    <dbReference type="NCBI Taxonomy" id="7209"/>
    <lineage>
        <taxon>Eukaryota</taxon>
        <taxon>Metazoa</taxon>
        <taxon>Ecdysozoa</taxon>
        <taxon>Nematoda</taxon>
        <taxon>Chromadorea</taxon>
        <taxon>Rhabditida</taxon>
        <taxon>Spirurina</taxon>
        <taxon>Spiruromorpha</taxon>
        <taxon>Filarioidea</taxon>
        <taxon>Onchocercidae</taxon>
        <taxon>Loa</taxon>
    </lineage>
</organism>
<dbReference type="FunCoup" id="A0A1I7VC80">
    <property type="interactions" value="963"/>
</dbReference>
<name>A0A1I7VC80_LOALO</name>
<protein>
    <submittedName>
        <fullName evidence="3 4">UPF0729 protein</fullName>
    </submittedName>
</protein>
<dbReference type="WBParaSite" id="EN70_12092">
    <property type="protein sequence ID" value="EN70_12092"/>
    <property type="gene ID" value="EN70_12092"/>
</dbReference>
<evidence type="ECO:0000313" key="2">
    <source>
        <dbReference type="Proteomes" id="UP000095285"/>
    </source>
</evidence>
<dbReference type="AlphaFoldDB" id="A0A1I7VC80"/>